<proteinExistence type="inferred from homology"/>
<comment type="caution">
    <text evidence="8">The sequence shown here is derived from an EMBL/GenBank/DDBJ whole genome shotgun (WGS) entry which is preliminary data.</text>
</comment>
<dbReference type="EMBL" id="JBHLWM010000008">
    <property type="protein sequence ID" value="MFC0242998.1"/>
    <property type="molecule type" value="Genomic_DNA"/>
</dbReference>
<feature type="transmembrane region" description="Helical" evidence="7">
    <location>
        <begin position="65"/>
        <end position="85"/>
    </location>
</feature>
<evidence type="ECO:0000313" key="8">
    <source>
        <dbReference type="EMBL" id="MFC0242998.1"/>
    </source>
</evidence>
<evidence type="ECO:0000256" key="2">
    <source>
        <dbReference type="ARBA" id="ARBA00006228"/>
    </source>
</evidence>
<keyword evidence="4 7" id="KW-0812">Transmembrane</keyword>
<keyword evidence="3" id="KW-1003">Cell membrane</keyword>
<evidence type="ECO:0000313" key="9">
    <source>
        <dbReference type="Proteomes" id="UP001589775"/>
    </source>
</evidence>
<dbReference type="Proteomes" id="UP001589775">
    <property type="component" value="Unassembled WGS sequence"/>
</dbReference>
<gene>
    <name evidence="8" type="ORF">ACFFJ6_21085</name>
</gene>
<dbReference type="PIRSF" id="PIRSF019239">
    <property type="entry name" value="MrpE"/>
    <property type="match status" value="1"/>
</dbReference>
<accession>A0ABV6EXN2</accession>
<keyword evidence="9" id="KW-1185">Reference proteome</keyword>
<evidence type="ECO:0000256" key="1">
    <source>
        <dbReference type="ARBA" id="ARBA00004651"/>
    </source>
</evidence>
<comment type="similarity">
    <text evidence="2">Belongs to the CPA3 antiporters (TC 2.A.63) subunit E family.</text>
</comment>
<dbReference type="RefSeq" id="WP_378391510.1">
    <property type="nucleotide sequence ID" value="NZ_JBHLWM010000008.1"/>
</dbReference>
<dbReference type="InterPro" id="IPR002758">
    <property type="entry name" value="Cation_antiport_E"/>
</dbReference>
<dbReference type="NCBIfam" id="NF006520">
    <property type="entry name" value="PRK08965.1-4"/>
    <property type="match status" value="1"/>
</dbReference>
<keyword evidence="5 7" id="KW-1133">Transmembrane helix</keyword>
<reference evidence="8 9" key="1">
    <citation type="submission" date="2024-09" db="EMBL/GenBank/DDBJ databases">
        <authorList>
            <person name="Sun Q."/>
            <person name="Mori K."/>
        </authorList>
    </citation>
    <scope>NUCLEOTIDE SEQUENCE [LARGE SCALE GENOMIC DNA]</scope>
    <source>
        <strain evidence="8 9">KCTC 23279</strain>
    </source>
</reference>
<comment type="subcellular location">
    <subcellularLocation>
        <location evidence="1">Cell membrane</location>
        <topology evidence="1">Multi-pass membrane protein</topology>
    </subcellularLocation>
</comment>
<evidence type="ECO:0000256" key="3">
    <source>
        <dbReference type="ARBA" id="ARBA00022475"/>
    </source>
</evidence>
<protein>
    <submittedName>
        <fullName evidence="8">Na+/H+ antiporter subunit E</fullName>
    </submittedName>
</protein>
<feature type="transmembrane region" description="Helical" evidence="7">
    <location>
        <begin position="105"/>
        <end position="125"/>
    </location>
</feature>
<name>A0ABV6EXN2_9BRAD</name>
<evidence type="ECO:0000256" key="4">
    <source>
        <dbReference type="ARBA" id="ARBA00022692"/>
    </source>
</evidence>
<dbReference type="Pfam" id="PF01899">
    <property type="entry name" value="MNHE"/>
    <property type="match status" value="1"/>
</dbReference>
<evidence type="ECO:0000256" key="5">
    <source>
        <dbReference type="ARBA" id="ARBA00022989"/>
    </source>
</evidence>
<sequence length="162" mass="17972">MKELLPFPLISLCLLAMWLWLSQSIAPGPILLGSLFAVMGGWLLRQLQPDAGHVRNPAAMVRLTALVLVDVIRSNLAVAAIVLGGQRHNITSGFVDIPLDMRSRQGLAVLACILTSTPGTLWIDFNRDSGILQLHVLDLVDEHEWVERIKGRYESLLLEIFE</sequence>
<keyword evidence="6 7" id="KW-0472">Membrane</keyword>
<feature type="transmembrane region" description="Helical" evidence="7">
    <location>
        <begin position="5"/>
        <end position="21"/>
    </location>
</feature>
<dbReference type="PANTHER" id="PTHR34584">
    <property type="entry name" value="NA(+)/H(+) ANTIPORTER SUBUNIT E1"/>
    <property type="match status" value="1"/>
</dbReference>
<organism evidence="8 9">
    <name type="scientific">Rhodopseudomonas telluris</name>
    <dbReference type="NCBI Taxonomy" id="644215"/>
    <lineage>
        <taxon>Bacteria</taxon>
        <taxon>Pseudomonadati</taxon>
        <taxon>Pseudomonadota</taxon>
        <taxon>Alphaproteobacteria</taxon>
        <taxon>Hyphomicrobiales</taxon>
        <taxon>Nitrobacteraceae</taxon>
        <taxon>Rhodopseudomonas</taxon>
    </lineage>
</organism>
<dbReference type="PANTHER" id="PTHR34584:SF1">
    <property type="entry name" value="NA(+)_H(+) ANTIPORTER SUBUNIT E1"/>
    <property type="match status" value="1"/>
</dbReference>
<evidence type="ECO:0000256" key="6">
    <source>
        <dbReference type="ARBA" id="ARBA00023136"/>
    </source>
</evidence>
<evidence type="ECO:0000256" key="7">
    <source>
        <dbReference type="SAM" id="Phobius"/>
    </source>
</evidence>
<feature type="transmembrane region" description="Helical" evidence="7">
    <location>
        <begin position="27"/>
        <end position="44"/>
    </location>
</feature>